<dbReference type="EMBL" id="JALLKP010000001">
    <property type="protein sequence ID" value="KAK2197930.1"/>
    <property type="molecule type" value="Genomic_DNA"/>
</dbReference>
<dbReference type="Proteomes" id="UP001214638">
    <property type="component" value="Unassembled WGS sequence"/>
</dbReference>
<sequence>MLSFRFQEVEQVLDRQREYQANNQDVDDHDIGISILEETRRELERIAKARLLLQQEQQQKTCMINFDSIPKGKASLETDILYNVKQIYKSHTPTDLLEILDCIYRAHADHFSSILENIIRLIREITRKPDELVFRILRLKNQKLQDDVLRYSQSVALLKYLQFQLVHAQDITQVLQDGKCSYCIINGAAGVEEIRDEHYLYLQEPDIETLDREWSQWLQFLVDTLNKLESFMYSFKILEKANSKNENIITEAFKLSKDF</sequence>
<dbReference type="GeneID" id="94335231"/>
<organism evidence="1 2">
    <name type="scientific">Babesia duncani</name>
    <dbReference type="NCBI Taxonomy" id="323732"/>
    <lineage>
        <taxon>Eukaryota</taxon>
        <taxon>Sar</taxon>
        <taxon>Alveolata</taxon>
        <taxon>Apicomplexa</taxon>
        <taxon>Aconoidasida</taxon>
        <taxon>Piroplasmida</taxon>
        <taxon>Babesiidae</taxon>
        <taxon>Babesia</taxon>
    </lineage>
</organism>
<reference evidence="1" key="1">
    <citation type="journal article" date="2023" name="Nat. Microbiol.">
        <title>Babesia duncani multi-omics identifies virulence factors and drug targets.</title>
        <authorList>
            <person name="Singh P."/>
            <person name="Lonardi S."/>
            <person name="Liang Q."/>
            <person name="Vydyam P."/>
            <person name="Khabirova E."/>
            <person name="Fang T."/>
            <person name="Gihaz S."/>
            <person name="Thekkiniath J."/>
            <person name="Munshi M."/>
            <person name="Abel S."/>
            <person name="Ciampossin L."/>
            <person name="Batugedara G."/>
            <person name="Gupta M."/>
            <person name="Lu X.M."/>
            <person name="Lenz T."/>
            <person name="Chakravarty S."/>
            <person name="Cornillot E."/>
            <person name="Hu Y."/>
            <person name="Ma W."/>
            <person name="Gonzalez L.M."/>
            <person name="Sanchez S."/>
            <person name="Estrada K."/>
            <person name="Sanchez-Flores A."/>
            <person name="Montero E."/>
            <person name="Harb O.S."/>
            <person name="Le Roch K.G."/>
            <person name="Mamoun C.B."/>
        </authorList>
    </citation>
    <scope>NUCLEOTIDE SEQUENCE</scope>
    <source>
        <strain evidence="1">WA1</strain>
    </source>
</reference>
<accession>A0AAD9PN33</accession>
<comment type="caution">
    <text evidence="1">The sequence shown here is derived from an EMBL/GenBank/DDBJ whole genome shotgun (WGS) entry which is preliminary data.</text>
</comment>
<dbReference type="InterPro" id="IPR036339">
    <property type="entry name" value="PUB-like_dom_sf"/>
</dbReference>
<dbReference type="CDD" id="cd09212">
    <property type="entry name" value="PUB"/>
    <property type="match status" value="1"/>
</dbReference>
<gene>
    <name evidence="1" type="ORF">BdWA1_000933</name>
</gene>
<dbReference type="AlphaFoldDB" id="A0AAD9PN33"/>
<proteinExistence type="predicted"/>
<name>A0AAD9PN33_9APIC</name>
<dbReference type="Gene3D" id="1.20.58.2190">
    <property type="match status" value="1"/>
</dbReference>
<evidence type="ECO:0000313" key="2">
    <source>
        <dbReference type="Proteomes" id="UP001214638"/>
    </source>
</evidence>
<evidence type="ECO:0000313" key="1">
    <source>
        <dbReference type="EMBL" id="KAK2197930.1"/>
    </source>
</evidence>
<keyword evidence="2" id="KW-1185">Reference proteome</keyword>
<dbReference type="RefSeq" id="XP_067804772.1">
    <property type="nucleotide sequence ID" value="XM_067945981.1"/>
</dbReference>
<dbReference type="SUPFAM" id="SSF143503">
    <property type="entry name" value="PUG domain-like"/>
    <property type="match status" value="1"/>
</dbReference>
<protein>
    <submittedName>
        <fullName evidence="1">Bifunctional PUB-like domain superfamily/PUB domain</fullName>
    </submittedName>
</protein>
<dbReference type="KEGG" id="bdw:94335231"/>